<dbReference type="EMBL" id="PUHR01000066">
    <property type="protein sequence ID" value="KAG0668468.1"/>
    <property type="molecule type" value="Genomic_DNA"/>
</dbReference>
<dbReference type="Gene3D" id="4.10.240.10">
    <property type="entry name" value="Zn(2)-C6 fungal-type DNA-binding domain"/>
    <property type="match status" value="1"/>
</dbReference>
<reference evidence="8 9" key="1">
    <citation type="submission" date="2020-11" db="EMBL/GenBank/DDBJ databases">
        <title>Kefir isolates.</title>
        <authorList>
            <person name="Marcisauskas S."/>
            <person name="Kim Y."/>
            <person name="Blasche S."/>
        </authorList>
    </citation>
    <scope>NUCLEOTIDE SEQUENCE [LARGE SCALE GENOMIC DNA]</scope>
    <source>
        <strain evidence="8 9">OG2</strain>
    </source>
</reference>
<comment type="caution">
    <text evidence="8">The sequence shown here is derived from an EMBL/GenBank/DDBJ whole genome shotgun (WGS) entry which is preliminary data.</text>
</comment>
<dbReference type="AlphaFoldDB" id="A0A9P6WAR4"/>
<dbReference type="OrthoDB" id="5069333at2759"/>
<dbReference type="InterPro" id="IPR036864">
    <property type="entry name" value="Zn2-C6_fun-type_DNA-bd_sf"/>
</dbReference>
<dbReference type="PANTHER" id="PTHR31069:SF29">
    <property type="entry name" value="OLEATE-ACTIVATED TRANSCRIPTION FACTOR 1-RELATED"/>
    <property type="match status" value="1"/>
</dbReference>
<dbReference type="InterPro" id="IPR050675">
    <property type="entry name" value="OAF3"/>
</dbReference>
<evidence type="ECO:0000256" key="3">
    <source>
        <dbReference type="ARBA" id="ARBA00023015"/>
    </source>
</evidence>
<evidence type="ECO:0000256" key="1">
    <source>
        <dbReference type="ARBA" id="ARBA00022723"/>
    </source>
</evidence>
<dbReference type="PROSITE" id="PS00463">
    <property type="entry name" value="ZN2_CY6_FUNGAL_1"/>
    <property type="match status" value="1"/>
</dbReference>
<keyword evidence="4" id="KW-0238">DNA-binding</keyword>
<keyword evidence="1" id="KW-0479">Metal-binding</keyword>
<dbReference type="GO" id="GO:0005634">
    <property type="term" value="C:nucleus"/>
    <property type="evidence" value="ECO:0007669"/>
    <property type="project" value="TreeGrafter"/>
</dbReference>
<keyword evidence="9" id="KW-1185">Reference proteome</keyword>
<evidence type="ECO:0000259" key="7">
    <source>
        <dbReference type="PROSITE" id="PS50048"/>
    </source>
</evidence>
<evidence type="ECO:0000313" key="9">
    <source>
        <dbReference type="Proteomes" id="UP000750334"/>
    </source>
</evidence>
<keyword evidence="6" id="KW-0539">Nucleus</keyword>
<dbReference type="GO" id="GO:0006351">
    <property type="term" value="P:DNA-templated transcription"/>
    <property type="evidence" value="ECO:0007669"/>
    <property type="project" value="InterPro"/>
</dbReference>
<dbReference type="Proteomes" id="UP000750334">
    <property type="component" value="Unassembled WGS sequence"/>
</dbReference>
<dbReference type="CDD" id="cd00067">
    <property type="entry name" value="GAL4"/>
    <property type="match status" value="1"/>
</dbReference>
<organism evidence="8 9">
    <name type="scientific">Maudiozyma exigua</name>
    <name type="common">Yeast</name>
    <name type="synonym">Kazachstania exigua</name>
    <dbReference type="NCBI Taxonomy" id="34358"/>
    <lineage>
        <taxon>Eukaryota</taxon>
        <taxon>Fungi</taxon>
        <taxon>Dikarya</taxon>
        <taxon>Ascomycota</taxon>
        <taxon>Saccharomycotina</taxon>
        <taxon>Saccharomycetes</taxon>
        <taxon>Saccharomycetales</taxon>
        <taxon>Saccharomycetaceae</taxon>
        <taxon>Maudiozyma</taxon>
    </lineage>
</organism>
<evidence type="ECO:0000256" key="5">
    <source>
        <dbReference type="ARBA" id="ARBA00023163"/>
    </source>
</evidence>
<keyword evidence="3" id="KW-0805">Transcription regulation</keyword>
<dbReference type="InterPro" id="IPR007219">
    <property type="entry name" value="XnlR_reg_dom"/>
</dbReference>
<evidence type="ECO:0000256" key="4">
    <source>
        <dbReference type="ARBA" id="ARBA00023125"/>
    </source>
</evidence>
<gene>
    <name evidence="8" type="ORF">C6P45_004628</name>
</gene>
<name>A0A9P6WAR4_MAUEX</name>
<dbReference type="InterPro" id="IPR001138">
    <property type="entry name" value="Zn2Cys6_DnaBD"/>
</dbReference>
<keyword evidence="5" id="KW-0804">Transcription</keyword>
<keyword evidence="2" id="KW-0862">Zinc</keyword>
<proteinExistence type="predicted"/>
<evidence type="ECO:0000313" key="8">
    <source>
        <dbReference type="EMBL" id="KAG0668468.1"/>
    </source>
</evidence>
<protein>
    <recommendedName>
        <fullName evidence="7">Zn(2)-C6 fungal-type domain-containing protein</fullName>
    </recommendedName>
</protein>
<dbReference type="GO" id="GO:0045944">
    <property type="term" value="P:positive regulation of transcription by RNA polymerase II"/>
    <property type="evidence" value="ECO:0007669"/>
    <property type="project" value="TreeGrafter"/>
</dbReference>
<accession>A0A9P6WAR4</accession>
<evidence type="ECO:0000256" key="6">
    <source>
        <dbReference type="ARBA" id="ARBA00023242"/>
    </source>
</evidence>
<sequence>MDSKIAKKRNRLSFVCQACRKSKTKCDKLKPKCSRCRSQDLSCVYDIAIQTRPKCASRKSQIQMLDNELDFWKKKTNYLMKLQYEKILKDSNRSSNHLFGDLEVLPEKDLVNNKRTVVDFWDLNVNIYRKDTNLIISPIMKTEVTPLSENNIIVNDHFIITLIISVVATSSENVAMLPAYAAEPNMARYSPSAITTILKNKNILVQHCQNPNERKRIEYFTNKILQIPIPDKNNSRLKSFLADVNRDLSYPYLEDHVTSERDYSDLLKSFIQSYEELLPPYDIILHYKAHFYENIYPCLPFLDKNTFEEMLKDIVIKDPNDINKIKLRFGTSGLRGKIETMCLLAIILKLSYMSLNFINEKDRDNKYVSSDILRTYPISDKVISLIQKCSVSENWVACPNENIVACLLYMWSYLVFSPEEGDFFTANPTDVLCNLIIMLSTTIGLHRDPKDFRNLDGDWNRGLRNHRRLLWLCVIGMSGIEIILKGRRGTSKSFMSSFIDIDDPNVLDQYLERVKNDMETEDAFVLKLHENTFKYAYLVSLHQRIGDLFLKYNGTFKLSEINDLKKKIDIFIKKEFRLESPEVILKDLNVNGSNDDIINQLSIITTKNSANFLYTILSKLIMLRVSLSLLFHFEKCCAKQKLEKEQNAQNNPNMIYNNEIDYMPYYYYYLKECICYTVSLSHYIGYFYEKNNTDLISPMTTYHISKIIQLSLSSVLLTSLSTGLKIHVAINELMSSPTSVVIEISDKIQLLSNLEVEMRTALFATYNLVSENLRFTYYPVFKMLVLFDVFMIKYKKDELLPNFFKSLMTEFNNERYQRLFGLTFNFKIDRGKRMIDDIRSRNLIGSCTNDQLKSILHELRHTRMEIIPEMPIKTNIVNNDESRIQSYNDNNVVDGKQISDTNENSGQVKHYCQDSVQVPQSDVGNDTILNTDIPVGPHYSNGRFNNLYGNGQITTQAELSIPGTNASTNGNSTNMDMNSDSYKYNETNPIPNPVSLASSDTLEFANIFGDTDIFGYDFFFGTD</sequence>
<dbReference type="GO" id="GO:0008270">
    <property type="term" value="F:zinc ion binding"/>
    <property type="evidence" value="ECO:0007669"/>
    <property type="project" value="InterPro"/>
</dbReference>
<dbReference type="PANTHER" id="PTHR31069">
    <property type="entry name" value="OLEATE-ACTIVATED TRANSCRIPTION FACTOR 1-RELATED"/>
    <property type="match status" value="1"/>
</dbReference>
<dbReference type="Pfam" id="PF04082">
    <property type="entry name" value="Fungal_trans"/>
    <property type="match status" value="1"/>
</dbReference>
<dbReference type="GO" id="GO:0000981">
    <property type="term" value="F:DNA-binding transcription factor activity, RNA polymerase II-specific"/>
    <property type="evidence" value="ECO:0007669"/>
    <property type="project" value="InterPro"/>
</dbReference>
<dbReference type="SUPFAM" id="SSF57701">
    <property type="entry name" value="Zn2/Cys6 DNA-binding domain"/>
    <property type="match status" value="1"/>
</dbReference>
<dbReference type="SMART" id="SM00066">
    <property type="entry name" value="GAL4"/>
    <property type="match status" value="1"/>
</dbReference>
<feature type="domain" description="Zn(2)-C6 fungal-type" evidence="7">
    <location>
        <begin position="15"/>
        <end position="45"/>
    </location>
</feature>
<dbReference type="Pfam" id="PF00172">
    <property type="entry name" value="Zn_clus"/>
    <property type="match status" value="1"/>
</dbReference>
<dbReference type="CDD" id="cd12148">
    <property type="entry name" value="fungal_TF_MHR"/>
    <property type="match status" value="1"/>
</dbReference>
<evidence type="ECO:0000256" key="2">
    <source>
        <dbReference type="ARBA" id="ARBA00022833"/>
    </source>
</evidence>
<dbReference type="PROSITE" id="PS50048">
    <property type="entry name" value="ZN2_CY6_FUNGAL_2"/>
    <property type="match status" value="1"/>
</dbReference>
<dbReference type="GO" id="GO:0000978">
    <property type="term" value="F:RNA polymerase II cis-regulatory region sequence-specific DNA binding"/>
    <property type="evidence" value="ECO:0007669"/>
    <property type="project" value="TreeGrafter"/>
</dbReference>